<dbReference type="OrthoDB" id="17066at2759"/>
<accession>A0A1B9GQH6</accession>
<keyword evidence="3" id="KW-1185">Reference proteome</keyword>
<gene>
    <name evidence="2" type="ORF">I316_05061</name>
</gene>
<feature type="region of interest" description="Disordered" evidence="1">
    <location>
        <begin position="1"/>
        <end position="40"/>
    </location>
</feature>
<evidence type="ECO:0000256" key="1">
    <source>
        <dbReference type="SAM" id="MobiDB-lite"/>
    </source>
</evidence>
<name>A0A1B9GQH6_9TREE</name>
<protein>
    <submittedName>
        <fullName evidence="2">Uncharacterized protein</fullName>
    </submittedName>
</protein>
<evidence type="ECO:0000313" key="2">
    <source>
        <dbReference type="EMBL" id="OCF33320.1"/>
    </source>
</evidence>
<sequence length="254" mass="28320">MSRLESLVQTPSWTRSRASASPSPGPGAGPSPSRKTETTHHRMLKLVLAEVRKVLKTWDELVIVDGFKACKGCIDEATEMEPERPEVTPHLTALYTHREALQSTLKKLDNNLYKLTALADQADKVLFAAYHRENHDFVFVEPLWLSWTLETFVNSLSPLISAHTAHLSSLNSIANTITDLDTSFDDAKLALEHWRDLALVGERWDAAREWETLIGLELAGGKGDDEMDDGREEEDDMAVSVTASGQKGKKKGRR</sequence>
<reference evidence="2 3" key="1">
    <citation type="submission" date="2013-07" db="EMBL/GenBank/DDBJ databases">
        <title>The Genome Sequence of Cryptococcus heveanensis BCC8398.</title>
        <authorList>
            <consortium name="The Broad Institute Genome Sequencing Platform"/>
            <person name="Cuomo C."/>
            <person name="Litvintseva A."/>
            <person name="Chen Y."/>
            <person name="Heitman J."/>
            <person name="Sun S."/>
            <person name="Springer D."/>
            <person name="Dromer F."/>
            <person name="Young S.K."/>
            <person name="Zeng Q."/>
            <person name="Gargeya S."/>
            <person name="Fitzgerald M."/>
            <person name="Abouelleil A."/>
            <person name="Alvarado L."/>
            <person name="Berlin A.M."/>
            <person name="Chapman S.B."/>
            <person name="Dewar J."/>
            <person name="Goldberg J."/>
            <person name="Griggs A."/>
            <person name="Gujja S."/>
            <person name="Hansen M."/>
            <person name="Howarth C."/>
            <person name="Imamovic A."/>
            <person name="Larimer J."/>
            <person name="McCowan C."/>
            <person name="Murphy C."/>
            <person name="Pearson M."/>
            <person name="Priest M."/>
            <person name="Roberts A."/>
            <person name="Saif S."/>
            <person name="Shea T."/>
            <person name="Sykes S."/>
            <person name="Wortman J."/>
            <person name="Nusbaum C."/>
            <person name="Birren B."/>
        </authorList>
    </citation>
    <scope>NUCLEOTIDE SEQUENCE [LARGE SCALE GENOMIC DNA]</scope>
    <source>
        <strain evidence="2 3">BCC8398</strain>
    </source>
</reference>
<organism evidence="2 3">
    <name type="scientific">Kwoniella heveanensis BCC8398</name>
    <dbReference type="NCBI Taxonomy" id="1296120"/>
    <lineage>
        <taxon>Eukaryota</taxon>
        <taxon>Fungi</taxon>
        <taxon>Dikarya</taxon>
        <taxon>Basidiomycota</taxon>
        <taxon>Agaricomycotina</taxon>
        <taxon>Tremellomycetes</taxon>
        <taxon>Tremellales</taxon>
        <taxon>Cryptococcaceae</taxon>
        <taxon>Kwoniella</taxon>
    </lineage>
</organism>
<reference evidence="3" key="2">
    <citation type="submission" date="2013-12" db="EMBL/GenBank/DDBJ databases">
        <title>Evolution of pathogenesis and genome organization in the Tremellales.</title>
        <authorList>
            <person name="Cuomo C."/>
            <person name="Litvintseva A."/>
            <person name="Heitman J."/>
            <person name="Chen Y."/>
            <person name="Sun S."/>
            <person name="Springer D."/>
            <person name="Dromer F."/>
            <person name="Young S."/>
            <person name="Zeng Q."/>
            <person name="Chapman S."/>
            <person name="Gujja S."/>
            <person name="Saif S."/>
            <person name="Birren B."/>
        </authorList>
    </citation>
    <scope>NUCLEOTIDE SEQUENCE [LARGE SCALE GENOMIC DNA]</scope>
    <source>
        <strain evidence="3">BCC8398</strain>
    </source>
</reference>
<evidence type="ECO:0000313" key="3">
    <source>
        <dbReference type="Proteomes" id="UP000092666"/>
    </source>
</evidence>
<dbReference type="AlphaFoldDB" id="A0A1B9GQH6"/>
<dbReference type="EMBL" id="KV700126">
    <property type="protein sequence ID" value="OCF33320.1"/>
    <property type="molecule type" value="Genomic_DNA"/>
</dbReference>
<dbReference type="Proteomes" id="UP000092666">
    <property type="component" value="Unassembled WGS sequence"/>
</dbReference>
<feature type="compositionally biased region" description="Acidic residues" evidence="1">
    <location>
        <begin position="225"/>
        <end position="237"/>
    </location>
</feature>
<feature type="region of interest" description="Disordered" evidence="1">
    <location>
        <begin position="219"/>
        <end position="254"/>
    </location>
</feature>
<proteinExistence type="predicted"/>